<dbReference type="Gene3D" id="3.30.60.20">
    <property type="match status" value="1"/>
</dbReference>
<dbReference type="InterPro" id="IPR002219">
    <property type="entry name" value="PKC_DAG/PE"/>
</dbReference>
<dbReference type="InterPro" id="IPR001245">
    <property type="entry name" value="Ser-Thr/Tyr_kinase_cat_dom"/>
</dbReference>
<feature type="region of interest" description="Disordered" evidence="8">
    <location>
        <begin position="280"/>
        <end position="360"/>
    </location>
</feature>
<dbReference type="EMBL" id="FQNC01000041">
    <property type="protein sequence ID" value="SGY32139.1"/>
    <property type="molecule type" value="Genomic_DNA"/>
</dbReference>
<dbReference type="SMART" id="SM00109">
    <property type="entry name" value="C1"/>
    <property type="match status" value="1"/>
</dbReference>
<feature type="domain" description="Phorbol-ester/DAG-type" evidence="10">
    <location>
        <begin position="927"/>
        <end position="973"/>
    </location>
</feature>
<keyword evidence="4" id="KW-0418">Kinase</keyword>
<dbReference type="GO" id="GO:0046872">
    <property type="term" value="F:metal ion binding"/>
    <property type="evidence" value="ECO:0007669"/>
    <property type="project" value="UniProtKB-KW"/>
</dbReference>
<organism evidence="11 12">
    <name type="scientific">Microbotryum silenes-dioicae</name>
    <dbReference type="NCBI Taxonomy" id="796604"/>
    <lineage>
        <taxon>Eukaryota</taxon>
        <taxon>Fungi</taxon>
        <taxon>Dikarya</taxon>
        <taxon>Basidiomycota</taxon>
        <taxon>Pucciniomycotina</taxon>
        <taxon>Microbotryomycetes</taxon>
        <taxon>Microbotryales</taxon>
        <taxon>Microbotryaceae</taxon>
        <taxon>Microbotryum</taxon>
    </lineage>
</organism>
<dbReference type="Gene3D" id="1.10.510.10">
    <property type="entry name" value="Transferase(Phosphotransferase) domain 1"/>
    <property type="match status" value="1"/>
</dbReference>
<evidence type="ECO:0000256" key="4">
    <source>
        <dbReference type="ARBA" id="ARBA00022777"/>
    </source>
</evidence>
<feature type="binding site" evidence="7">
    <location>
        <position position="620"/>
    </location>
    <ligand>
        <name>ATP</name>
        <dbReference type="ChEBI" id="CHEBI:30616"/>
    </ligand>
</feature>
<keyword evidence="6 7" id="KW-0067">ATP-binding</keyword>
<keyword evidence="12" id="KW-1185">Reference proteome</keyword>
<dbReference type="Proteomes" id="UP000249464">
    <property type="component" value="Unassembled WGS sequence"/>
</dbReference>
<evidence type="ECO:0000256" key="1">
    <source>
        <dbReference type="ARBA" id="ARBA00022679"/>
    </source>
</evidence>
<dbReference type="InterPro" id="IPR000719">
    <property type="entry name" value="Prot_kinase_dom"/>
</dbReference>
<evidence type="ECO:0000256" key="6">
    <source>
        <dbReference type="ARBA" id="ARBA00022840"/>
    </source>
</evidence>
<dbReference type="PANTHER" id="PTHR48016">
    <property type="entry name" value="MAP KINASE KINASE KINASE SSK2-RELATED-RELATED"/>
    <property type="match status" value="1"/>
</dbReference>
<dbReference type="Pfam" id="PF00130">
    <property type="entry name" value="C1_1"/>
    <property type="match status" value="1"/>
</dbReference>
<dbReference type="PROSITE" id="PS00107">
    <property type="entry name" value="PROTEIN_KINASE_ATP"/>
    <property type="match status" value="1"/>
</dbReference>
<dbReference type="SUPFAM" id="SSF56112">
    <property type="entry name" value="Protein kinase-like (PK-like)"/>
    <property type="match status" value="1"/>
</dbReference>
<dbReference type="GO" id="GO:0005524">
    <property type="term" value="F:ATP binding"/>
    <property type="evidence" value="ECO:0007669"/>
    <property type="project" value="UniProtKB-UniRule"/>
</dbReference>
<dbReference type="InterPro" id="IPR046349">
    <property type="entry name" value="C1-like_sf"/>
</dbReference>
<dbReference type="CDD" id="cd06627">
    <property type="entry name" value="STKc_Cdc7_like"/>
    <property type="match status" value="1"/>
</dbReference>
<dbReference type="PRINTS" id="PR00109">
    <property type="entry name" value="TYRKINASE"/>
</dbReference>
<dbReference type="InterPro" id="IPR050538">
    <property type="entry name" value="MAP_kinase_kinase_kinase"/>
</dbReference>
<evidence type="ECO:0000313" key="12">
    <source>
        <dbReference type="Proteomes" id="UP000249464"/>
    </source>
</evidence>
<dbReference type="PROSITE" id="PS50011">
    <property type="entry name" value="PROTEIN_KINASE_DOM"/>
    <property type="match status" value="1"/>
</dbReference>
<evidence type="ECO:0000256" key="2">
    <source>
        <dbReference type="ARBA" id="ARBA00022723"/>
    </source>
</evidence>
<feature type="region of interest" description="Disordered" evidence="8">
    <location>
        <begin position="1092"/>
        <end position="1128"/>
    </location>
</feature>
<feature type="region of interest" description="Disordered" evidence="8">
    <location>
        <begin position="861"/>
        <end position="882"/>
    </location>
</feature>
<dbReference type="SUPFAM" id="SSF57889">
    <property type="entry name" value="Cysteine-rich domain"/>
    <property type="match status" value="1"/>
</dbReference>
<dbReference type="Pfam" id="PF00069">
    <property type="entry name" value="Pkinase"/>
    <property type="match status" value="1"/>
</dbReference>
<evidence type="ECO:0000259" key="10">
    <source>
        <dbReference type="PROSITE" id="PS50081"/>
    </source>
</evidence>
<feature type="compositionally biased region" description="Polar residues" evidence="8">
    <location>
        <begin position="1112"/>
        <end position="1128"/>
    </location>
</feature>
<protein>
    <submittedName>
        <fullName evidence="11">BQ5605_C002g01322 protein</fullName>
    </submittedName>
</protein>
<evidence type="ECO:0000256" key="8">
    <source>
        <dbReference type="SAM" id="MobiDB-lite"/>
    </source>
</evidence>
<feature type="region of interest" description="Disordered" evidence="8">
    <location>
        <begin position="451"/>
        <end position="473"/>
    </location>
</feature>
<feature type="domain" description="Protein kinase" evidence="9">
    <location>
        <begin position="584"/>
        <end position="837"/>
    </location>
</feature>
<dbReference type="PANTHER" id="PTHR48016:SF4">
    <property type="entry name" value="PROTEIN KINASE DOMAIN-CONTAINING PROTEIN"/>
    <property type="match status" value="1"/>
</dbReference>
<dbReference type="STRING" id="796604.A0A2X0M289"/>
<dbReference type="InterPro" id="IPR011009">
    <property type="entry name" value="Kinase-like_dom_sf"/>
</dbReference>
<keyword evidence="2" id="KW-0479">Metal-binding</keyword>
<proteinExistence type="predicted"/>
<feature type="region of interest" description="Disordered" evidence="8">
    <location>
        <begin position="1"/>
        <end position="42"/>
    </location>
</feature>
<keyword evidence="5" id="KW-0862">Zinc</keyword>
<evidence type="ECO:0000256" key="7">
    <source>
        <dbReference type="PROSITE-ProRule" id="PRU10141"/>
    </source>
</evidence>
<dbReference type="GO" id="GO:0005737">
    <property type="term" value="C:cytoplasm"/>
    <property type="evidence" value="ECO:0007669"/>
    <property type="project" value="TreeGrafter"/>
</dbReference>
<dbReference type="PROSITE" id="PS50081">
    <property type="entry name" value="ZF_DAG_PE_2"/>
    <property type="match status" value="1"/>
</dbReference>
<feature type="compositionally biased region" description="Polar residues" evidence="8">
    <location>
        <begin position="1"/>
        <end position="10"/>
    </location>
</feature>
<dbReference type="AlphaFoldDB" id="A0A2X0M289"/>
<evidence type="ECO:0000259" key="9">
    <source>
        <dbReference type="PROSITE" id="PS50011"/>
    </source>
</evidence>
<name>A0A2X0M289_9BASI</name>
<feature type="compositionally biased region" description="Low complexity" evidence="8">
    <location>
        <begin position="28"/>
        <end position="42"/>
    </location>
</feature>
<keyword evidence="1" id="KW-0808">Transferase</keyword>
<dbReference type="SMART" id="SM00220">
    <property type="entry name" value="S_TKc"/>
    <property type="match status" value="1"/>
</dbReference>
<evidence type="ECO:0000256" key="5">
    <source>
        <dbReference type="ARBA" id="ARBA00022833"/>
    </source>
</evidence>
<gene>
    <name evidence="11" type="primary">BQ5605_C002g01322</name>
    <name evidence="11" type="ORF">BQ5605_C002G01322</name>
</gene>
<sequence length="1128" mass="122097">MMFGSASVTPDVSVAAGGSSGADESTSRARTTSTASSKKTRALSILSSVSTRISSSLNGVSRRASMNSGTRASKAVTRRSHQPASGKENIRNRSDALAVVKAKGQNLHGDLPHRTEALDDYRQRSASFSRSSPELRSLFNPSLQQLCEVTVSPFPIKAPASCAQASVSSKASTSSALAGTSLHSRFSLEISDSSPATSADAHRDVGVAEALAKLTAAPQDTAASRHRLAYRYTRSISDAEINSLRSNSPVDQLKAGSWQSSTASTSPSAIIAFGINARGRQLRPKSIPPPSANAGGPKSSLDVPVSRFTEDFTRASQPLLESRNDSRGPSVTFSDRPRLSAASGDKDRGTPGPHPLYSLRRGAESAVDFLSVVEEDDATNILPQLHSDARSNRRSSKRLSSDAAYASSSLEALSRNVLAGAVYPGRRSFDEATAVRPSFAMYRSLSASSIDESIQEDDDSSSHSAPNITSVHHLGGRVGIPRGVSLSKLQPLTAPTQGVCAQASNTSPVRPRQHQRWRSEVVLEKMDGNSLNPHWSRGSTFSSEGNLAAASNRFSSDESIDGRPTRIARTKLVLRENGRPALTYQLGECIGKGQFGSVYRALNLNSGRVVAVKRISLAGKTDEEIEQLSSEVAVLQRLEHPSVVKYEGLVKTEHYLNLVLEYVENGSLQKTIKHFGELPEPLVASYVVKILAGLEYLHSMHVVHCDLKAANILSTKHGNIKLSDFGTSLVTTTMRKDDHEAYGTPNWMAPEVIELRGATTASDIWSLGCTIIELIDCGRPPYYDHNSMSAMFHIVTDEHPPIPDRCSAELCDFLHFCFAKEPTDRAAAKELLEHIWLQKNCSDSHNTQVYDSIPFRRRNTMKDHAPSPLGTDLPFDPPAPSPEREKISIPLVQFPRATTFIDGDTPLSIPNRETTTTSDHSEVAIRTHLFVKTTFSKAIDCRLCDEQTKRQAVLCSQCGLVAHTRCAEFAPECDLRSLLDYQASNLRGPRSLTYSVIRPESPSMAFNLGEKLPFIRCSKRPTAGAMSSSSSLPLAATTPLSPMKTTPALRSFVGLIPTNTGNTVTNALKDVSVVPTFAEPRGPIIIDQVERTDASRGQPALRRLGHRRVKSAQPSRSKTSSDSDCILQ</sequence>
<dbReference type="GO" id="GO:0004709">
    <property type="term" value="F:MAP kinase kinase kinase activity"/>
    <property type="evidence" value="ECO:0007669"/>
    <property type="project" value="TreeGrafter"/>
</dbReference>
<feature type="region of interest" description="Disordered" evidence="8">
    <location>
        <begin position="56"/>
        <end position="91"/>
    </location>
</feature>
<dbReference type="InterPro" id="IPR017441">
    <property type="entry name" value="Protein_kinase_ATP_BS"/>
</dbReference>
<evidence type="ECO:0000313" key="11">
    <source>
        <dbReference type="EMBL" id="SGY32139.1"/>
    </source>
</evidence>
<evidence type="ECO:0000256" key="3">
    <source>
        <dbReference type="ARBA" id="ARBA00022741"/>
    </source>
</evidence>
<dbReference type="CDD" id="cd00029">
    <property type="entry name" value="C1"/>
    <property type="match status" value="1"/>
</dbReference>
<reference evidence="11 12" key="1">
    <citation type="submission" date="2016-11" db="EMBL/GenBank/DDBJ databases">
        <authorList>
            <person name="Jaros S."/>
            <person name="Januszkiewicz K."/>
            <person name="Wedrychowicz H."/>
        </authorList>
    </citation>
    <scope>NUCLEOTIDE SEQUENCE [LARGE SCALE GENOMIC DNA]</scope>
</reference>
<keyword evidence="3 7" id="KW-0547">Nucleotide-binding</keyword>
<accession>A0A2X0M289</accession>